<dbReference type="EMBL" id="GFPF01000272">
    <property type="protein sequence ID" value="MAA11418.1"/>
    <property type="molecule type" value="Transcribed_RNA"/>
</dbReference>
<proteinExistence type="predicted"/>
<feature type="chain" id="PRO_5013370558" evidence="8">
    <location>
        <begin position="27"/>
        <end position="165"/>
    </location>
</feature>
<keyword evidence="8" id="KW-0732">Signal</keyword>
<dbReference type="GO" id="GO:0004867">
    <property type="term" value="F:serine-type endopeptidase inhibitor activity"/>
    <property type="evidence" value="ECO:0007669"/>
    <property type="project" value="UniProtKB-KW"/>
</dbReference>
<dbReference type="InterPro" id="IPR036880">
    <property type="entry name" value="Kunitz_BPTI_sf"/>
</dbReference>
<name>A0A224Y1I2_9ACAR</name>
<dbReference type="PROSITE" id="PS50279">
    <property type="entry name" value="BPTI_KUNITZ_2"/>
    <property type="match status" value="1"/>
</dbReference>
<dbReference type="PROSITE" id="PS00280">
    <property type="entry name" value="BPTI_KUNITZ_1"/>
    <property type="match status" value="1"/>
</dbReference>
<evidence type="ECO:0000256" key="7">
    <source>
        <dbReference type="SAM" id="MobiDB-lite"/>
    </source>
</evidence>
<evidence type="ECO:0000256" key="5">
    <source>
        <dbReference type="ARBA" id="ARBA00022900"/>
    </source>
</evidence>
<dbReference type="InterPro" id="IPR020901">
    <property type="entry name" value="Prtase_inh_Kunz-CS"/>
</dbReference>
<evidence type="ECO:0000256" key="8">
    <source>
        <dbReference type="SAM" id="SignalP"/>
    </source>
</evidence>
<dbReference type="GO" id="GO:0005615">
    <property type="term" value="C:extracellular space"/>
    <property type="evidence" value="ECO:0007669"/>
    <property type="project" value="TreeGrafter"/>
</dbReference>
<dbReference type="InterPro" id="IPR050098">
    <property type="entry name" value="TFPI/VKTCI-like"/>
</dbReference>
<evidence type="ECO:0000256" key="1">
    <source>
        <dbReference type="ARBA" id="ARBA00004613"/>
    </source>
</evidence>
<keyword evidence="3" id="KW-0646">Protease inhibitor</keyword>
<comment type="subcellular location">
    <subcellularLocation>
        <location evidence="1">Secreted</location>
    </subcellularLocation>
</comment>
<feature type="compositionally biased region" description="Acidic residues" evidence="7">
    <location>
        <begin position="136"/>
        <end position="146"/>
    </location>
</feature>
<dbReference type="Pfam" id="PF00014">
    <property type="entry name" value="Kunitz_BPTI"/>
    <property type="match status" value="1"/>
</dbReference>
<keyword evidence="5" id="KW-0722">Serine protease inhibitor</keyword>
<protein>
    <submittedName>
        <fullName evidence="10">Amyloid beta (A4)-like protein 2</fullName>
    </submittedName>
</protein>
<dbReference type="SMART" id="SM00131">
    <property type="entry name" value="KU"/>
    <property type="match status" value="1"/>
</dbReference>
<evidence type="ECO:0000256" key="3">
    <source>
        <dbReference type="ARBA" id="ARBA00022690"/>
    </source>
</evidence>
<evidence type="ECO:0000256" key="2">
    <source>
        <dbReference type="ARBA" id="ARBA00022525"/>
    </source>
</evidence>
<dbReference type="PANTHER" id="PTHR10083">
    <property type="entry name" value="KUNITZ-TYPE PROTEASE INHIBITOR-RELATED"/>
    <property type="match status" value="1"/>
</dbReference>
<dbReference type="SUPFAM" id="SSF57362">
    <property type="entry name" value="BPTI-like"/>
    <property type="match status" value="1"/>
</dbReference>
<feature type="region of interest" description="Disordered" evidence="7">
    <location>
        <begin position="136"/>
        <end position="165"/>
    </location>
</feature>
<dbReference type="AlphaFoldDB" id="A0A224Y1I2"/>
<keyword evidence="6" id="KW-1015">Disulfide bond</keyword>
<dbReference type="PRINTS" id="PR00759">
    <property type="entry name" value="BASICPTASE"/>
</dbReference>
<keyword evidence="4" id="KW-0677">Repeat</keyword>
<dbReference type="InterPro" id="IPR002223">
    <property type="entry name" value="Kunitz_BPTI"/>
</dbReference>
<evidence type="ECO:0000259" key="9">
    <source>
        <dbReference type="PROSITE" id="PS50279"/>
    </source>
</evidence>
<accession>A0A224Y1I2</accession>
<feature type="domain" description="BPTI/Kunitz inhibitor" evidence="9">
    <location>
        <begin position="63"/>
        <end position="113"/>
    </location>
</feature>
<dbReference type="FunFam" id="4.10.410.10:FF:000020">
    <property type="entry name" value="Collagen, type VI, alpha 3"/>
    <property type="match status" value="1"/>
</dbReference>
<evidence type="ECO:0000256" key="6">
    <source>
        <dbReference type="ARBA" id="ARBA00023157"/>
    </source>
</evidence>
<dbReference type="PANTHER" id="PTHR10083:SF374">
    <property type="entry name" value="BPTI_KUNITZ INHIBITOR DOMAIN-CONTAINING PROTEIN"/>
    <property type="match status" value="1"/>
</dbReference>
<reference evidence="10" key="1">
    <citation type="journal article" date="2017" name="Parasit. Vectors">
        <title>Sialotranscriptomics of Rhipicephalus zambeziensis reveals intricate expression profiles of secretory proteins and suggests tight temporal transcriptional regulation during blood-feeding.</title>
        <authorList>
            <person name="de Castro M.H."/>
            <person name="de Klerk D."/>
            <person name="Pienaar R."/>
            <person name="Rees D.J.G."/>
            <person name="Mans B.J."/>
        </authorList>
    </citation>
    <scope>NUCLEOTIDE SEQUENCE</scope>
    <source>
        <tissue evidence="10">Salivary glands</tissue>
    </source>
</reference>
<evidence type="ECO:0000256" key="4">
    <source>
        <dbReference type="ARBA" id="ARBA00022737"/>
    </source>
</evidence>
<feature type="signal peptide" evidence="8">
    <location>
        <begin position="1"/>
        <end position="26"/>
    </location>
</feature>
<organism evidence="10">
    <name type="scientific">Rhipicephalus zambeziensis</name>
    <dbReference type="NCBI Taxonomy" id="60191"/>
    <lineage>
        <taxon>Eukaryota</taxon>
        <taxon>Metazoa</taxon>
        <taxon>Ecdysozoa</taxon>
        <taxon>Arthropoda</taxon>
        <taxon>Chelicerata</taxon>
        <taxon>Arachnida</taxon>
        <taxon>Acari</taxon>
        <taxon>Parasitiformes</taxon>
        <taxon>Ixodida</taxon>
        <taxon>Ixodoidea</taxon>
        <taxon>Ixodidae</taxon>
        <taxon>Rhipicephalinae</taxon>
        <taxon>Rhipicephalus</taxon>
        <taxon>Rhipicephalus</taxon>
    </lineage>
</organism>
<dbReference type="CDD" id="cd00109">
    <property type="entry name" value="Kunitz-type"/>
    <property type="match status" value="1"/>
</dbReference>
<dbReference type="Gene3D" id="4.10.410.10">
    <property type="entry name" value="Pancreatic trypsin inhibitor Kunitz domain"/>
    <property type="match status" value="1"/>
</dbReference>
<sequence length="165" mass="18691">MVMNTRAHKVILFFIVMHGIVLNSDGSEKFQFWKQYRDPVTRPTTTQRPLSTTDGTTFNSSICSQDPAKGDCRAHLESWYYNSTSGNCSVFYYGGCRGNENRFDTCQECMRNCRFQNVSETDSNITAICNELEQAAEENDSWEDGLPEASGNESTEHHALAYRGN</sequence>
<evidence type="ECO:0000313" key="10">
    <source>
        <dbReference type="EMBL" id="MAA11418.1"/>
    </source>
</evidence>
<keyword evidence="2" id="KW-0964">Secreted</keyword>